<name>A0A2S7U6N6_9FLAO</name>
<proteinExistence type="predicted"/>
<dbReference type="Proteomes" id="UP000239747">
    <property type="component" value="Unassembled WGS sequence"/>
</dbReference>
<gene>
    <name evidence="1" type="ORF">BST92_01450</name>
</gene>
<comment type="caution">
    <text evidence="1">The sequence shown here is derived from an EMBL/GenBank/DDBJ whole genome shotgun (WGS) entry which is preliminary data.</text>
</comment>
<dbReference type="EMBL" id="MTPW01000001">
    <property type="protein sequence ID" value="PQJ30678.1"/>
    <property type="molecule type" value="Genomic_DNA"/>
</dbReference>
<keyword evidence="2" id="KW-1185">Reference proteome</keyword>
<accession>A0A2S7U6N6</accession>
<evidence type="ECO:0000313" key="1">
    <source>
        <dbReference type="EMBL" id="PQJ30678.1"/>
    </source>
</evidence>
<sequence length="113" mass="13021">MISLTITSCSVNSLEEDDLNIQNNELTLKSNTVKSQLYVSWETTATKDQKIHLREELTYSHPFIKLHSFSIDENIHSGEIWEVSFQQTEAESTDPVLWIEDETVIDIASFEPF</sequence>
<organism evidence="1 2">
    <name type="scientific">Nonlabens arenilitoris</name>
    <dbReference type="NCBI Taxonomy" id="1217969"/>
    <lineage>
        <taxon>Bacteria</taxon>
        <taxon>Pseudomonadati</taxon>
        <taxon>Bacteroidota</taxon>
        <taxon>Flavobacteriia</taxon>
        <taxon>Flavobacteriales</taxon>
        <taxon>Flavobacteriaceae</taxon>
        <taxon>Nonlabens</taxon>
    </lineage>
</organism>
<dbReference type="OrthoDB" id="1144961at2"/>
<dbReference type="AlphaFoldDB" id="A0A2S7U6N6"/>
<evidence type="ECO:0000313" key="2">
    <source>
        <dbReference type="Proteomes" id="UP000239747"/>
    </source>
</evidence>
<protein>
    <submittedName>
        <fullName evidence="1">Uncharacterized protein</fullName>
    </submittedName>
</protein>
<reference evidence="1 2" key="1">
    <citation type="submission" date="2017-01" db="EMBL/GenBank/DDBJ databases">
        <title>Trade-off between light-utilization and light-protection in marine flavobacteria.</title>
        <authorList>
            <person name="Kumagai Y."/>
            <person name="Yoshizawa S."/>
            <person name="Kogure K."/>
            <person name="Iwasaki W."/>
        </authorList>
    </citation>
    <scope>NUCLEOTIDE SEQUENCE [LARGE SCALE GENOMIC DNA]</scope>
    <source>
        <strain evidence="1 2">KCTC 32109</strain>
    </source>
</reference>
<dbReference type="RefSeq" id="WP_105069861.1">
    <property type="nucleotide sequence ID" value="NZ_MTPW01000001.1"/>
</dbReference>